<dbReference type="Proteomes" id="UP000279259">
    <property type="component" value="Unassembled WGS sequence"/>
</dbReference>
<feature type="compositionally biased region" description="Basic and acidic residues" evidence="1">
    <location>
        <begin position="618"/>
        <end position="635"/>
    </location>
</feature>
<dbReference type="PANTHER" id="PTHR46014">
    <property type="entry name" value="TETRATRICOPEPTIDE REPEAT PROTEIN 1"/>
    <property type="match status" value="1"/>
</dbReference>
<protein>
    <recommendedName>
        <fullName evidence="2">UBA domain-containing protein</fullName>
    </recommendedName>
</protein>
<feature type="compositionally biased region" description="Basic and acidic residues" evidence="1">
    <location>
        <begin position="479"/>
        <end position="491"/>
    </location>
</feature>
<feature type="compositionally biased region" description="Low complexity" evidence="1">
    <location>
        <begin position="194"/>
        <end position="238"/>
    </location>
</feature>
<feature type="region of interest" description="Disordered" evidence="1">
    <location>
        <begin position="551"/>
        <end position="641"/>
    </location>
</feature>
<dbReference type="SUPFAM" id="SSF46934">
    <property type="entry name" value="UBA-like"/>
    <property type="match status" value="1"/>
</dbReference>
<dbReference type="OrthoDB" id="1717591at2759"/>
<dbReference type="InterPro" id="IPR019734">
    <property type="entry name" value="TPR_rpt"/>
</dbReference>
<feature type="compositionally biased region" description="Low complexity" evidence="1">
    <location>
        <begin position="130"/>
        <end position="139"/>
    </location>
</feature>
<dbReference type="EMBL" id="RSCD01000013">
    <property type="protein sequence ID" value="RSH89523.1"/>
    <property type="molecule type" value="Genomic_DNA"/>
</dbReference>
<dbReference type="SMART" id="SM00028">
    <property type="entry name" value="TPR"/>
    <property type="match status" value="3"/>
</dbReference>
<dbReference type="AlphaFoldDB" id="A0A427YER9"/>
<dbReference type="InterPro" id="IPR011990">
    <property type="entry name" value="TPR-like_helical_dom_sf"/>
</dbReference>
<feature type="region of interest" description="Disordered" evidence="1">
    <location>
        <begin position="849"/>
        <end position="891"/>
    </location>
</feature>
<dbReference type="PANTHER" id="PTHR46014:SF1">
    <property type="entry name" value="TETRATRICOPEPTIDE REPEAT PROTEIN 1"/>
    <property type="match status" value="1"/>
</dbReference>
<keyword evidence="4" id="KW-1185">Reference proteome</keyword>
<evidence type="ECO:0000256" key="1">
    <source>
        <dbReference type="SAM" id="MobiDB-lite"/>
    </source>
</evidence>
<dbReference type="Gene3D" id="1.10.8.10">
    <property type="entry name" value="DNA helicase RuvA subunit, C-terminal domain"/>
    <property type="match status" value="1"/>
</dbReference>
<dbReference type="STRING" id="1890683.A0A427YER9"/>
<feature type="compositionally biased region" description="Polar residues" evidence="1">
    <location>
        <begin position="83"/>
        <end position="96"/>
    </location>
</feature>
<evidence type="ECO:0000313" key="3">
    <source>
        <dbReference type="EMBL" id="RSH89523.1"/>
    </source>
</evidence>
<feature type="compositionally biased region" description="Polar residues" evidence="1">
    <location>
        <begin position="376"/>
        <end position="387"/>
    </location>
</feature>
<dbReference type="InterPro" id="IPR009060">
    <property type="entry name" value="UBA-like_sf"/>
</dbReference>
<dbReference type="InterPro" id="IPR052769">
    <property type="entry name" value="TPR_domain_protein"/>
</dbReference>
<dbReference type="SUPFAM" id="SSF46565">
    <property type="entry name" value="Chaperone J-domain"/>
    <property type="match status" value="1"/>
</dbReference>
<gene>
    <name evidence="3" type="ORF">EHS25_002073</name>
</gene>
<evidence type="ECO:0000259" key="2">
    <source>
        <dbReference type="PROSITE" id="PS50030"/>
    </source>
</evidence>
<dbReference type="InterPro" id="IPR015940">
    <property type="entry name" value="UBA"/>
</dbReference>
<organism evidence="3 4">
    <name type="scientific">Saitozyma podzolica</name>
    <dbReference type="NCBI Taxonomy" id="1890683"/>
    <lineage>
        <taxon>Eukaryota</taxon>
        <taxon>Fungi</taxon>
        <taxon>Dikarya</taxon>
        <taxon>Basidiomycota</taxon>
        <taxon>Agaricomycotina</taxon>
        <taxon>Tremellomycetes</taxon>
        <taxon>Tremellales</taxon>
        <taxon>Trimorphomycetaceae</taxon>
        <taxon>Saitozyma</taxon>
    </lineage>
</organism>
<name>A0A427YER9_9TREE</name>
<proteinExistence type="predicted"/>
<dbReference type="SUPFAM" id="SSF48452">
    <property type="entry name" value="TPR-like"/>
    <property type="match status" value="1"/>
</dbReference>
<feature type="compositionally biased region" description="Gly residues" evidence="1">
    <location>
        <begin position="140"/>
        <end position="155"/>
    </location>
</feature>
<dbReference type="PROSITE" id="PS50030">
    <property type="entry name" value="UBA"/>
    <property type="match status" value="1"/>
</dbReference>
<dbReference type="Gene3D" id="1.10.287.110">
    <property type="entry name" value="DnaJ domain"/>
    <property type="match status" value="1"/>
</dbReference>
<feature type="compositionally biased region" description="Basic and acidic residues" evidence="1">
    <location>
        <begin position="586"/>
        <end position="606"/>
    </location>
</feature>
<feature type="compositionally biased region" description="Low complexity" evidence="1">
    <location>
        <begin position="266"/>
        <end position="298"/>
    </location>
</feature>
<reference evidence="3 4" key="1">
    <citation type="submission" date="2018-11" db="EMBL/GenBank/DDBJ databases">
        <title>Genome sequence of Saitozyma podzolica DSM 27192.</title>
        <authorList>
            <person name="Aliyu H."/>
            <person name="Gorte O."/>
            <person name="Ochsenreither K."/>
        </authorList>
    </citation>
    <scope>NUCLEOTIDE SEQUENCE [LARGE SCALE GENOMIC DNA]</scope>
    <source>
        <strain evidence="3 4">DSM 27192</strain>
    </source>
</reference>
<dbReference type="InterPro" id="IPR036869">
    <property type="entry name" value="J_dom_sf"/>
</dbReference>
<feature type="compositionally biased region" description="Polar residues" evidence="1">
    <location>
        <begin position="325"/>
        <end position="340"/>
    </location>
</feature>
<feature type="compositionally biased region" description="Basic and acidic residues" evidence="1">
    <location>
        <begin position="159"/>
        <end position="193"/>
    </location>
</feature>
<sequence>MDDLLDLNWSAPTSSSTLSTSSSTSKPPVPVASKSPFDFDFLSVPSTSSESRTGSLNASASASASASARSTPRYSSTPPLRNGTPNTAPLPSSSTVPVPHIPRSAAGTPQPWPAQSGASGATKPANGSNAGSDAFSGLLSLGGAGGASGTGGPGGKHLSMAERQKMLEEERKRKEEHERAQFDHGAFWEKHGSDAPSPSSASGPSSGFDDLLSPSLATTKATATRPAPPSSSTRLPAPEILAPTPAPAQNTKSKAGTLWDNPAFLSPSSAPSPRPTSSAARSVTASSSTSTSARITPAPRSPQPPVDPFDFDALDAATSEVRPYTTANTSASGRNGTSGMRTPVSDFDFGDREGGEQEDDFLGELGRPARPRQGTEPCTSLNYQSIRRTSILPPPHVVGQIVEMGFSPAQARSALAKTSTGVDVEAALETLLATSHGNGEDEDDHGFEVDEDRVEMERRRREEAERERRRARRAGPSRDSVRPRTQEERDLQSQSRRQGQGQGQEDSAYGAQADKVLAQASEIGQSMFSKASSLWAVGRDRAMKVYEEQKKAFDAQQQAAAKGKTRDGRPRWMVEAEEGEAGGADWDERKPPPSGGFRDDHEENEPAPRSGRPAPKINGDRLNRSVLDARPKQTSKETYVSSKERADLLFADEPKSSYKSPARHRKPVTITAEPVRSSRVATPVQLITRKLVDADPGQVRSSAASKSMGNEHFKLGRFTEAETAYSTAISSLPTGHILLVPLWNNRAAARLKLGHSEGVVTDCTAVIDFIGPTYHPSKETPLPSEFIDVKLSDALVKATIKRAQALEMAEKWKLAMEDWSRIMAFDNVVLGPAGTNTRNLAAEGMRRAKRMLESPGTSSQSATQPAPKVPSKAATVTPRPQPSKPADVDRSKAVSELRKANAVNDAEDAQRIALKDSVEARLNAWKGGKESNLRALIASLDSVLWDEILQGGLKVGMHELIAEKQVKIKYMKVIARLHPDKLNVNNTTVEQRMLANGAFGVLNDAWQAFQGS</sequence>
<evidence type="ECO:0000313" key="4">
    <source>
        <dbReference type="Proteomes" id="UP000279259"/>
    </source>
</evidence>
<feature type="compositionally biased region" description="Low complexity" evidence="1">
    <location>
        <begin position="10"/>
        <end position="36"/>
    </location>
</feature>
<feature type="compositionally biased region" description="Acidic residues" evidence="1">
    <location>
        <begin position="440"/>
        <end position="454"/>
    </location>
</feature>
<feature type="compositionally biased region" description="Low complexity" evidence="1">
    <location>
        <begin position="58"/>
        <end position="78"/>
    </location>
</feature>
<feature type="compositionally biased region" description="Basic and acidic residues" evidence="1">
    <location>
        <begin position="564"/>
        <end position="574"/>
    </location>
</feature>
<feature type="compositionally biased region" description="Polar residues" evidence="1">
    <location>
        <begin position="855"/>
        <end position="864"/>
    </location>
</feature>
<comment type="caution">
    <text evidence="3">The sequence shown here is derived from an EMBL/GenBank/DDBJ whole genome shotgun (WGS) entry which is preliminary data.</text>
</comment>
<feature type="region of interest" description="Disordered" evidence="1">
    <location>
        <begin position="1"/>
        <end position="387"/>
    </location>
</feature>
<dbReference type="Gene3D" id="1.25.40.10">
    <property type="entry name" value="Tetratricopeptide repeat domain"/>
    <property type="match status" value="1"/>
</dbReference>
<feature type="region of interest" description="Disordered" evidence="1">
    <location>
        <begin position="431"/>
        <end position="513"/>
    </location>
</feature>
<feature type="compositionally biased region" description="Polar residues" evidence="1">
    <location>
        <begin position="44"/>
        <end position="57"/>
    </location>
</feature>
<feature type="domain" description="UBA" evidence="2">
    <location>
        <begin position="392"/>
        <end position="434"/>
    </location>
</feature>
<feature type="compositionally biased region" description="Basic and acidic residues" evidence="1">
    <location>
        <begin position="455"/>
        <end position="468"/>
    </location>
</feature>
<accession>A0A427YER9</accession>
<dbReference type="Pfam" id="PF22562">
    <property type="entry name" value="UBA_7"/>
    <property type="match status" value="1"/>
</dbReference>